<comment type="caution">
    <text evidence="3">The sequence shown here is derived from an EMBL/GenBank/DDBJ whole genome shotgun (WGS) entry which is preliminary data.</text>
</comment>
<reference evidence="3 4" key="1">
    <citation type="submission" date="2023-08" db="EMBL/GenBank/DDBJ databases">
        <authorList>
            <person name="Park J.-S."/>
        </authorList>
    </citation>
    <scope>NUCLEOTIDE SEQUENCE [LARGE SCALE GENOMIC DNA]</scope>
    <source>
        <strain evidence="3 4">2205SS18-9</strain>
    </source>
</reference>
<protein>
    <submittedName>
        <fullName evidence="3">YciI family protein</fullName>
    </submittedName>
</protein>
<dbReference type="RefSeq" id="WP_305993042.1">
    <property type="nucleotide sequence ID" value="NZ_JAVAMP010000009.1"/>
</dbReference>
<dbReference type="InterPro" id="IPR005545">
    <property type="entry name" value="YCII"/>
</dbReference>
<keyword evidence="4" id="KW-1185">Reference proteome</keyword>
<dbReference type="SUPFAM" id="SSF54909">
    <property type="entry name" value="Dimeric alpha+beta barrel"/>
    <property type="match status" value="1"/>
</dbReference>
<dbReference type="PANTHER" id="PTHR37828:SF1">
    <property type="entry name" value="YCII-RELATED DOMAIN-CONTAINING PROTEIN"/>
    <property type="match status" value="1"/>
</dbReference>
<dbReference type="InterPro" id="IPR011008">
    <property type="entry name" value="Dimeric_a/b-barrel"/>
</dbReference>
<dbReference type="Proteomes" id="UP001231941">
    <property type="component" value="Unassembled WGS sequence"/>
</dbReference>
<dbReference type="EMBL" id="JAVAMP010000009">
    <property type="protein sequence ID" value="MDP5275733.1"/>
    <property type="molecule type" value="Genomic_DNA"/>
</dbReference>
<gene>
    <name evidence="3" type="ORF">Q5Y73_16605</name>
</gene>
<proteinExistence type="inferred from homology"/>
<sequence>MKKFVVILNDKQRGTLNKKLLFQHVEYLRKLKRSGNLQLCGPFKDDNKAMMILVCHEKEETIKMVNNDPFVRDRYYASYEIYEWIEANKDNNWLVDTPQTMNNINKVRRMYNGNE</sequence>
<evidence type="ECO:0000313" key="4">
    <source>
        <dbReference type="Proteomes" id="UP001231941"/>
    </source>
</evidence>
<evidence type="ECO:0000256" key="1">
    <source>
        <dbReference type="ARBA" id="ARBA00007689"/>
    </source>
</evidence>
<dbReference type="Pfam" id="PF03795">
    <property type="entry name" value="YCII"/>
    <property type="match status" value="1"/>
</dbReference>
<dbReference type="Gene3D" id="3.30.70.1060">
    <property type="entry name" value="Dimeric alpha+beta barrel"/>
    <property type="match status" value="1"/>
</dbReference>
<feature type="domain" description="YCII-related" evidence="2">
    <location>
        <begin position="4"/>
        <end position="84"/>
    </location>
</feature>
<evidence type="ECO:0000259" key="2">
    <source>
        <dbReference type="Pfam" id="PF03795"/>
    </source>
</evidence>
<name>A0ABT9J2D4_9BACL</name>
<comment type="similarity">
    <text evidence="1">Belongs to the YciI family.</text>
</comment>
<organism evidence="3 4">
    <name type="scientific">Chengkuizengella axinellae</name>
    <dbReference type="NCBI Taxonomy" id="3064388"/>
    <lineage>
        <taxon>Bacteria</taxon>
        <taxon>Bacillati</taxon>
        <taxon>Bacillota</taxon>
        <taxon>Bacilli</taxon>
        <taxon>Bacillales</taxon>
        <taxon>Paenibacillaceae</taxon>
        <taxon>Chengkuizengella</taxon>
    </lineage>
</organism>
<dbReference type="PANTHER" id="PTHR37828">
    <property type="entry name" value="GSR2449 PROTEIN"/>
    <property type="match status" value="1"/>
</dbReference>
<accession>A0ABT9J2D4</accession>
<evidence type="ECO:0000313" key="3">
    <source>
        <dbReference type="EMBL" id="MDP5275733.1"/>
    </source>
</evidence>